<evidence type="ECO:0000313" key="2">
    <source>
        <dbReference type="Proteomes" id="UP001162741"/>
    </source>
</evidence>
<proteinExistence type="predicted"/>
<name>A0ABY6J6M2_9BACT</name>
<organism evidence="1 2">
    <name type="scientific">Chitinophaga horti</name>
    <dbReference type="NCBI Taxonomy" id="2920382"/>
    <lineage>
        <taxon>Bacteria</taxon>
        <taxon>Pseudomonadati</taxon>
        <taxon>Bacteroidota</taxon>
        <taxon>Chitinophagia</taxon>
        <taxon>Chitinophagales</taxon>
        <taxon>Chitinophagaceae</taxon>
        <taxon>Chitinophaga</taxon>
    </lineage>
</organism>
<keyword evidence="2" id="KW-1185">Reference proteome</keyword>
<dbReference type="EMBL" id="CP107006">
    <property type="protein sequence ID" value="UYQ95310.1"/>
    <property type="molecule type" value="Genomic_DNA"/>
</dbReference>
<sequence length="278" mass="31352">MSNWERKAVLFMDHTSKWDISNDCELFVPFALELLKDSTDAYLALQIVLEDSYTARIKNATPSFLDDLAFNADRLDDFLVQHHQEPIFWRDIPANNVFGHLLLALSSAIIIPVLCGGSQRLLVFGWSGPQAFDTTFREFISMARSRMNGILGQSNSQSALIRSCDRFTAILEAIPQALVFIDDSGHAGWVNEKAAALLELEKAGEYSPADLSAAMANLRHRITNRDEVNRQAAQVFGNSAAAPEEWIWELASQRYRVSFRQVDNRQLTGSIWLFEPIK</sequence>
<dbReference type="Proteomes" id="UP001162741">
    <property type="component" value="Chromosome"/>
</dbReference>
<protein>
    <submittedName>
        <fullName evidence="1">PAS domain-containing protein</fullName>
    </submittedName>
</protein>
<accession>A0ABY6J6M2</accession>
<gene>
    <name evidence="1" type="ORF">MKQ68_09395</name>
</gene>
<dbReference type="RefSeq" id="WP_264283069.1">
    <property type="nucleotide sequence ID" value="NZ_CP107006.1"/>
</dbReference>
<evidence type="ECO:0000313" key="1">
    <source>
        <dbReference type="EMBL" id="UYQ95310.1"/>
    </source>
</evidence>
<reference evidence="1" key="1">
    <citation type="submission" date="2022-10" db="EMBL/GenBank/DDBJ databases">
        <title>Chitinophaga sp. nov., isolated from soil.</title>
        <authorList>
            <person name="Jeon C.O."/>
        </authorList>
    </citation>
    <scope>NUCLEOTIDE SEQUENCE</scope>
    <source>
        <strain evidence="1">R8</strain>
    </source>
</reference>